<evidence type="ECO:0000259" key="3">
    <source>
        <dbReference type="SMART" id="SM00065"/>
    </source>
</evidence>
<evidence type="ECO:0000313" key="5">
    <source>
        <dbReference type="EMBL" id="SPR01767.1"/>
    </source>
</evidence>
<reference evidence="5 7" key="2">
    <citation type="submission" date="2018-03" db="EMBL/GenBank/DDBJ databases">
        <authorList>
            <person name="Fogelqvist J."/>
        </authorList>
    </citation>
    <scope>NUCLEOTIDE SEQUENCE [LARGE SCALE GENOMIC DNA]</scope>
</reference>
<name>A0A0G4J288_PLABS</name>
<sequence length="560" mass="61347">MRRRPPSTALTLNFVGLADDHGKAPAPDSAALRRRMRDYEAVIDAQRQQMARLALRLHNVECQLNQAPPASSAPDVAVPSTSPSPEPIDTTASPVPSSRQRMAQELQEQKTLNRNLERRLQTLTDALMAARPAHTSRERSTRSPTGRRWLSGPGRQAGGDSATAREQMTGAIMPADLCTLIVSMSSRPDVRHVLREVCRILPHLVCCSKAIVYVIDQNTSRLTSLASNFLRPDAVLQVAIGRGITGHAATATESMRVINAARDKLYDVDADGHCRAMICTPIRDPYAQRTIGVIQLADKLSSTAFFTRADQALVEITAAFVALRLCNDALAQRALTDRNKLKGMFATAESLMSLNDMGGVVEQLAAKINDYCRADYTVIMAVDRDQQEMSAVGQCVREHMTLRIPAAYTVDRQDGSDPDAQRVSLCRATSMAAAAIGTNQRFVVDDASSDARFKPTFDEYLADVKTFGPTLSLLIHPVVHAVRERVVGLIVVGCTRSHAFSTDTNDGVVDYHELVCHTVMRLQASRSKTYALRTNLGVLDDLVERITFQQGAHPSTTFDQ</sequence>
<organism evidence="4 6">
    <name type="scientific">Plasmodiophora brassicae</name>
    <name type="common">Clubroot disease agent</name>
    <dbReference type="NCBI Taxonomy" id="37360"/>
    <lineage>
        <taxon>Eukaryota</taxon>
        <taxon>Sar</taxon>
        <taxon>Rhizaria</taxon>
        <taxon>Endomyxa</taxon>
        <taxon>Phytomyxea</taxon>
        <taxon>Plasmodiophorida</taxon>
        <taxon>Plasmodiophoridae</taxon>
        <taxon>Plasmodiophora</taxon>
    </lineage>
</organism>
<evidence type="ECO:0000256" key="2">
    <source>
        <dbReference type="SAM" id="MobiDB-lite"/>
    </source>
</evidence>
<feature type="region of interest" description="Disordered" evidence="2">
    <location>
        <begin position="66"/>
        <end position="105"/>
    </location>
</feature>
<feature type="compositionally biased region" description="Low complexity" evidence="2">
    <location>
        <begin position="67"/>
        <end position="83"/>
    </location>
</feature>
<evidence type="ECO:0000256" key="1">
    <source>
        <dbReference type="SAM" id="Coils"/>
    </source>
</evidence>
<dbReference type="AlphaFoldDB" id="A0A0G4J288"/>
<feature type="domain" description="GAF" evidence="3">
    <location>
        <begin position="356"/>
        <end position="529"/>
    </location>
</feature>
<feature type="compositionally biased region" description="Polar residues" evidence="2">
    <location>
        <begin position="90"/>
        <end position="101"/>
    </location>
</feature>
<keyword evidence="1" id="KW-0175">Coiled coil</keyword>
<dbReference type="EMBL" id="OVEO01000019">
    <property type="protein sequence ID" value="SPR01767.1"/>
    <property type="molecule type" value="Genomic_DNA"/>
</dbReference>
<feature type="region of interest" description="Disordered" evidence="2">
    <location>
        <begin position="130"/>
        <end position="162"/>
    </location>
</feature>
<dbReference type="OrthoDB" id="74705at2759"/>
<keyword evidence="5" id="KW-0496">Mitochondrion</keyword>
<evidence type="ECO:0000313" key="6">
    <source>
        <dbReference type="Proteomes" id="UP000039324"/>
    </source>
</evidence>
<dbReference type="InterPro" id="IPR029016">
    <property type="entry name" value="GAF-like_dom_sf"/>
</dbReference>
<dbReference type="SUPFAM" id="SSF55781">
    <property type="entry name" value="GAF domain-like"/>
    <property type="match status" value="2"/>
</dbReference>
<dbReference type="Pfam" id="PF01590">
    <property type="entry name" value="GAF"/>
    <property type="match status" value="2"/>
</dbReference>
<keyword evidence="6" id="KW-1185">Reference proteome</keyword>
<dbReference type="Proteomes" id="UP000290189">
    <property type="component" value="Unassembled WGS sequence"/>
</dbReference>
<protein>
    <recommendedName>
        <fullName evidence="3">GAF domain-containing protein</fullName>
    </recommendedName>
</protein>
<evidence type="ECO:0000313" key="4">
    <source>
        <dbReference type="EMBL" id="CEP01597.1"/>
    </source>
</evidence>
<reference evidence="4 6" key="1">
    <citation type="submission" date="2015-02" db="EMBL/GenBank/DDBJ databases">
        <authorList>
            <person name="Chooi Y.-H."/>
        </authorList>
    </citation>
    <scope>NUCLEOTIDE SEQUENCE [LARGE SCALE GENOMIC DNA]</scope>
    <source>
        <strain evidence="4">E3</strain>
    </source>
</reference>
<gene>
    <name evidence="4" type="ORF">PBRA_008539</name>
    <name evidence="5" type="ORF">PLBR_LOCUS8982</name>
</gene>
<dbReference type="Proteomes" id="UP000039324">
    <property type="component" value="Unassembled WGS sequence"/>
</dbReference>
<evidence type="ECO:0000313" key="7">
    <source>
        <dbReference type="Proteomes" id="UP000290189"/>
    </source>
</evidence>
<dbReference type="STRING" id="37360.A0A0G4J288"/>
<feature type="coiled-coil region" evidence="1">
    <location>
        <begin position="29"/>
        <end position="63"/>
    </location>
</feature>
<dbReference type="SMART" id="SM00065">
    <property type="entry name" value="GAF"/>
    <property type="match status" value="2"/>
</dbReference>
<feature type="domain" description="GAF" evidence="3">
    <location>
        <begin position="189"/>
        <end position="335"/>
    </location>
</feature>
<dbReference type="Gene3D" id="3.30.450.40">
    <property type="match status" value="2"/>
</dbReference>
<dbReference type="EMBL" id="CDSF01000113">
    <property type="protein sequence ID" value="CEP01597.1"/>
    <property type="molecule type" value="Genomic_DNA"/>
</dbReference>
<accession>A0A0G4J288</accession>
<proteinExistence type="predicted"/>
<geneLocation type="mitochondrion" evidence="5"/>
<dbReference type="InterPro" id="IPR003018">
    <property type="entry name" value="GAF"/>
</dbReference>